<dbReference type="GO" id="GO:0042910">
    <property type="term" value="F:xenobiotic transmembrane transporter activity"/>
    <property type="evidence" value="ECO:0007669"/>
    <property type="project" value="InterPro"/>
</dbReference>
<keyword evidence="5" id="KW-1133">Transmembrane helix</keyword>
<dbReference type="GO" id="GO:0015297">
    <property type="term" value="F:antiporter activity"/>
    <property type="evidence" value="ECO:0007669"/>
    <property type="project" value="InterPro"/>
</dbReference>
<evidence type="ECO:0000313" key="8">
    <source>
        <dbReference type="EMBL" id="SHI60686.1"/>
    </source>
</evidence>
<feature type="signal peptide" evidence="7">
    <location>
        <begin position="1"/>
        <end position="19"/>
    </location>
</feature>
<dbReference type="InterPro" id="IPR002528">
    <property type="entry name" value="MATE_fam"/>
</dbReference>
<evidence type="ECO:0000256" key="5">
    <source>
        <dbReference type="ARBA" id="ARBA00022989"/>
    </source>
</evidence>
<proteinExistence type="predicted"/>
<dbReference type="PANTHER" id="PTHR43549:SF3">
    <property type="entry name" value="MULTIDRUG RESISTANCE PROTEIN YPNP-RELATED"/>
    <property type="match status" value="1"/>
</dbReference>
<protein>
    <submittedName>
        <fullName evidence="8">MatE protein</fullName>
    </submittedName>
</protein>
<dbReference type="EMBL" id="FQZP01000005">
    <property type="protein sequence ID" value="SHI60686.1"/>
    <property type="molecule type" value="Genomic_DNA"/>
</dbReference>
<keyword evidence="9" id="KW-1185">Reference proteome</keyword>
<dbReference type="Proteomes" id="UP000324781">
    <property type="component" value="Unassembled WGS sequence"/>
</dbReference>
<evidence type="ECO:0000256" key="4">
    <source>
        <dbReference type="ARBA" id="ARBA00022692"/>
    </source>
</evidence>
<evidence type="ECO:0000313" key="9">
    <source>
        <dbReference type="Proteomes" id="UP000324781"/>
    </source>
</evidence>
<feature type="chain" id="PRO_5012657893" evidence="7">
    <location>
        <begin position="20"/>
        <end position="83"/>
    </location>
</feature>
<dbReference type="AlphaFoldDB" id="A0A1M6CI68"/>
<dbReference type="GO" id="GO:0005886">
    <property type="term" value="C:plasma membrane"/>
    <property type="evidence" value="ECO:0007669"/>
    <property type="project" value="UniProtKB-SubCell"/>
</dbReference>
<accession>A0A1M6CI68</accession>
<evidence type="ECO:0000256" key="1">
    <source>
        <dbReference type="ARBA" id="ARBA00004651"/>
    </source>
</evidence>
<organism evidence="8 9">
    <name type="scientific">Thermoclostridium caenicola</name>
    <dbReference type="NCBI Taxonomy" id="659425"/>
    <lineage>
        <taxon>Bacteria</taxon>
        <taxon>Bacillati</taxon>
        <taxon>Bacillota</taxon>
        <taxon>Clostridia</taxon>
        <taxon>Eubacteriales</taxon>
        <taxon>Oscillospiraceae</taxon>
        <taxon>Thermoclostridium</taxon>
    </lineage>
</organism>
<comment type="subcellular location">
    <subcellularLocation>
        <location evidence="1">Cell membrane</location>
        <topology evidence="1">Multi-pass membrane protein</topology>
    </subcellularLocation>
</comment>
<reference evidence="8 9" key="1">
    <citation type="submission" date="2016-11" db="EMBL/GenBank/DDBJ databases">
        <authorList>
            <person name="Varghese N."/>
            <person name="Submissions S."/>
        </authorList>
    </citation>
    <scope>NUCLEOTIDE SEQUENCE [LARGE SCALE GENOMIC DNA]</scope>
    <source>
        <strain evidence="8 9">DSM 19027</strain>
    </source>
</reference>
<evidence type="ECO:0000256" key="2">
    <source>
        <dbReference type="ARBA" id="ARBA00022448"/>
    </source>
</evidence>
<dbReference type="InterPro" id="IPR052031">
    <property type="entry name" value="Membrane_Transporter-Flippase"/>
</dbReference>
<dbReference type="Pfam" id="PF01554">
    <property type="entry name" value="MatE"/>
    <property type="match status" value="1"/>
</dbReference>
<evidence type="ECO:0000256" key="3">
    <source>
        <dbReference type="ARBA" id="ARBA00022475"/>
    </source>
</evidence>
<dbReference type="PANTHER" id="PTHR43549">
    <property type="entry name" value="MULTIDRUG RESISTANCE PROTEIN YPNP-RELATED"/>
    <property type="match status" value="1"/>
</dbReference>
<keyword evidence="3" id="KW-1003">Cell membrane</keyword>
<gene>
    <name evidence="8" type="ORF">SAMN05444373_100530</name>
</gene>
<name>A0A1M6CI68_9FIRM</name>
<evidence type="ECO:0000256" key="7">
    <source>
        <dbReference type="SAM" id="SignalP"/>
    </source>
</evidence>
<sequence length="83" mass="8875">MGIMPINRLLLSMSVPMMASLLVQVQYNVVDSIYVSQLGENALTAVSMAFPVQNLMIAFSKGNAVGVIKKMTMAAASCHVVVE</sequence>
<keyword evidence="6" id="KW-0472">Membrane</keyword>
<evidence type="ECO:0000256" key="6">
    <source>
        <dbReference type="ARBA" id="ARBA00023136"/>
    </source>
</evidence>
<keyword evidence="7" id="KW-0732">Signal</keyword>
<keyword evidence="4" id="KW-0812">Transmembrane</keyword>
<keyword evidence="2" id="KW-0813">Transport</keyword>